<dbReference type="RefSeq" id="YP_010152763.1">
    <property type="nucleotide sequence ID" value="NC_057169.1"/>
</dbReference>
<dbReference type="GeneID" id="67154312"/>
<name>A0A7U0QFX3_9STRA</name>
<proteinExistence type="predicted"/>
<dbReference type="GO" id="GO:0005840">
    <property type="term" value="C:ribosome"/>
    <property type="evidence" value="ECO:0007669"/>
    <property type="project" value="UniProtKB-KW"/>
</dbReference>
<dbReference type="SUPFAM" id="SSF57716">
    <property type="entry name" value="Glucocorticoid receptor-like (DNA-binding domain)"/>
    <property type="match status" value="1"/>
</dbReference>
<protein>
    <submittedName>
        <fullName evidence="1">Ribosomal protein S14</fullName>
    </submittedName>
</protein>
<keyword evidence="1" id="KW-0687">Ribonucleoprotein</keyword>
<dbReference type="Gene3D" id="1.10.287.1480">
    <property type="match status" value="1"/>
</dbReference>
<dbReference type="AlphaFoldDB" id="A0A7U0QFX3"/>
<organism evidence="1">
    <name type="scientific">Aureoumbra lagunensis</name>
    <dbReference type="NCBI Taxonomy" id="44058"/>
    <lineage>
        <taxon>Eukaryota</taxon>
        <taxon>Sar</taxon>
        <taxon>Stramenopiles</taxon>
        <taxon>Ochrophyta</taxon>
        <taxon>Pelagophyceae</taxon>
        <taxon>Pelagomonadales</taxon>
        <taxon>Aureoumbra</taxon>
    </lineage>
</organism>
<dbReference type="EMBL" id="MW438350">
    <property type="protein sequence ID" value="QQW50411.1"/>
    <property type="molecule type" value="Genomic_DNA"/>
</dbReference>
<keyword evidence="1" id="KW-0689">Ribosomal protein</keyword>
<reference evidence="1" key="1">
    <citation type="journal article" date="2021" name="Genome Biol. Evol.">
        <title>Mitochondrial genome evolution in pelagophyte algae.</title>
        <authorList>
            <person name="Sibbald S.J."/>
            <person name="Lawton M."/>
            <person name="Archibald J.M."/>
        </authorList>
    </citation>
    <scope>NUCLEOTIDE SEQUENCE</scope>
    <source>
        <strain evidence="1">CCMP1510</strain>
    </source>
</reference>
<accession>A0A7U0QFX3</accession>
<sequence length="96" mass="11470">MGIIKDKQIRKNFLYKEVSKTLLKFFISNKKIPLKVRYSLNVLCFKNISNFDSANKRCNFCVYTLRSKSVLRIFRCSKIIFRKRVDCFFGILKASW</sequence>
<geneLocation type="mitochondrion" evidence="1"/>
<evidence type="ECO:0000313" key="1">
    <source>
        <dbReference type="EMBL" id="QQW50411.1"/>
    </source>
</evidence>
<gene>
    <name evidence="1" type="primary">rps14</name>
</gene>
<keyword evidence="1" id="KW-0496">Mitochondrion</keyword>